<dbReference type="EMBL" id="JAENIG010000003">
    <property type="protein sequence ID" value="MBK1854504.1"/>
    <property type="molecule type" value="Genomic_DNA"/>
</dbReference>
<dbReference type="Gene3D" id="3.30.420.610">
    <property type="entry name" value="LOTUS domain-like"/>
    <property type="match status" value="1"/>
</dbReference>
<feature type="domain" description="HTH OST-type" evidence="1">
    <location>
        <begin position="172"/>
        <end position="248"/>
    </location>
</feature>
<proteinExistence type="predicted"/>
<evidence type="ECO:0000313" key="2">
    <source>
        <dbReference type="EMBL" id="MBK1854504.1"/>
    </source>
</evidence>
<dbReference type="Pfam" id="PF12872">
    <property type="entry name" value="OST-HTH"/>
    <property type="match status" value="1"/>
</dbReference>
<gene>
    <name evidence="2" type="ORF">JIN83_06010</name>
</gene>
<dbReference type="PANTHER" id="PTHR35811:SF1">
    <property type="entry name" value="HTH OST-TYPE DOMAIN-CONTAINING PROTEIN"/>
    <property type="match status" value="1"/>
</dbReference>
<evidence type="ECO:0000313" key="3">
    <source>
        <dbReference type="Proteomes" id="UP000634206"/>
    </source>
</evidence>
<dbReference type="PROSITE" id="PS51644">
    <property type="entry name" value="HTH_OST"/>
    <property type="match status" value="1"/>
</dbReference>
<dbReference type="GO" id="GO:0004540">
    <property type="term" value="F:RNA nuclease activity"/>
    <property type="evidence" value="ECO:0007669"/>
    <property type="project" value="InterPro"/>
</dbReference>
<sequence>MPISSYKNSTHTSENSIALLIDADNAPASKIDFIISELASHGVINIRRAYGNWKKRSLSGWENVLHDHAIQPVQHFDIVKGKNATDMALLIEAMDILYTKDVDTFCLVSSDSDFTPLCTRLRADGKQVIGFGKQTTPEPFVNSCTSFLYLDEESSNKTSEAKMEYSVNQLKQNTKLMNTLRNAVKASTDDDGWAAFGPVGSHIANQSPFNHRSFGFSKLSDMFAAIDLFEIKKFTNGSRTHYRVRLKKPASKKTTRKSS</sequence>
<dbReference type="InterPro" id="IPR041966">
    <property type="entry name" value="LOTUS-like"/>
</dbReference>
<dbReference type="Proteomes" id="UP000634206">
    <property type="component" value="Unassembled WGS sequence"/>
</dbReference>
<dbReference type="RefSeq" id="WP_309489111.1">
    <property type="nucleotide sequence ID" value="NZ_JAENIG010000003.1"/>
</dbReference>
<dbReference type="CDD" id="cd10146">
    <property type="entry name" value="LabA_like_C"/>
    <property type="match status" value="1"/>
</dbReference>
<dbReference type="AlphaFoldDB" id="A0AAE2VDD9"/>
<keyword evidence="3" id="KW-1185">Reference proteome</keyword>
<dbReference type="InterPro" id="IPR021139">
    <property type="entry name" value="NYN"/>
</dbReference>
<reference evidence="2" key="1">
    <citation type="submission" date="2021-01" db="EMBL/GenBank/DDBJ databases">
        <title>Modified the classification status of verrucomicrobia.</title>
        <authorList>
            <person name="Feng X."/>
        </authorList>
    </citation>
    <scope>NUCLEOTIDE SEQUENCE</scope>
    <source>
        <strain evidence="2">5K15</strain>
    </source>
</reference>
<dbReference type="PANTHER" id="PTHR35811">
    <property type="entry name" value="SLR1870 PROTEIN"/>
    <property type="match status" value="1"/>
</dbReference>
<dbReference type="Gene3D" id="3.40.50.1010">
    <property type="entry name" value="5'-nuclease"/>
    <property type="match status" value="1"/>
</dbReference>
<accession>A0AAE2VDD9</accession>
<dbReference type="InterPro" id="IPR025605">
    <property type="entry name" value="OST-HTH/LOTUS_dom"/>
</dbReference>
<name>A0AAE2VDD9_9BACT</name>
<comment type="caution">
    <text evidence="2">The sequence shown here is derived from an EMBL/GenBank/DDBJ whole genome shotgun (WGS) entry which is preliminary data.</text>
</comment>
<evidence type="ECO:0000259" key="1">
    <source>
        <dbReference type="PROSITE" id="PS51644"/>
    </source>
</evidence>
<dbReference type="CDD" id="cd11297">
    <property type="entry name" value="PIN_LabA-like_N_1"/>
    <property type="match status" value="1"/>
</dbReference>
<organism evidence="2 3">
    <name type="scientific">Oceaniferula flava</name>
    <dbReference type="NCBI Taxonomy" id="2800421"/>
    <lineage>
        <taxon>Bacteria</taxon>
        <taxon>Pseudomonadati</taxon>
        <taxon>Verrucomicrobiota</taxon>
        <taxon>Verrucomicrobiia</taxon>
        <taxon>Verrucomicrobiales</taxon>
        <taxon>Verrucomicrobiaceae</taxon>
        <taxon>Oceaniferula</taxon>
    </lineage>
</organism>
<protein>
    <submittedName>
        <fullName evidence="2">NYN domain-containing protein</fullName>
    </submittedName>
</protein>
<dbReference type="Pfam" id="PF01936">
    <property type="entry name" value="NYN"/>
    <property type="match status" value="1"/>
</dbReference>